<evidence type="ECO:0000256" key="8">
    <source>
        <dbReference type="ARBA" id="ARBA00023004"/>
    </source>
</evidence>
<evidence type="ECO:0000256" key="1">
    <source>
        <dbReference type="ARBA" id="ARBA00001971"/>
    </source>
</evidence>
<dbReference type="EMBL" id="AP023287">
    <property type="protein sequence ID" value="BCI55318.1"/>
    <property type="molecule type" value="Genomic_DNA"/>
</dbReference>
<evidence type="ECO:0000256" key="10">
    <source>
        <dbReference type="ARBA" id="ARBA00023098"/>
    </source>
</evidence>
<name>A0A6S6PH60_9MYCO</name>
<dbReference type="InterPro" id="IPR001128">
    <property type="entry name" value="Cyt_P450"/>
</dbReference>
<organism evidence="19 20">
    <name type="scientific">Mycolicibacterium litorale</name>
    <dbReference type="NCBI Taxonomy" id="758802"/>
    <lineage>
        <taxon>Bacteria</taxon>
        <taxon>Bacillati</taxon>
        <taxon>Actinomycetota</taxon>
        <taxon>Actinomycetes</taxon>
        <taxon>Mycobacteriales</taxon>
        <taxon>Mycobacteriaceae</taxon>
        <taxon>Mycolicibacterium</taxon>
    </lineage>
</organism>
<keyword evidence="10" id="KW-0443">Lipid metabolism</keyword>
<keyword evidence="12" id="KW-0753">Steroid metabolism</keyword>
<dbReference type="GO" id="GO:0036199">
    <property type="term" value="F:cholest-4-en-3-one 26-monooxygenase activity"/>
    <property type="evidence" value="ECO:0007669"/>
    <property type="project" value="TreeGrafter"/>
</dbReference>
<evidence type="ECO:0000256" key="12">
    <source>
        <dbReference type="ARBA" id="ARBA00023221"/>
    </source>
</evidence>
<dbReference type="AlphaFoldDB" id="A0A6S6PH60"/>
<keyword evidence="4 18" id="KW-0349">Heme</keyword>
<dbReference type="GO" id="GO:0005506">
    <property type="term" value="F:iron ion binding"/>
    <property type="evidence" value="ECO:0007669"/>
    <property type="project" value="InterPro"/>
</dbReference>
<evidence type="ECO:0000256" key="7">
    <source>
        <dbReference type="ARBA" id="ARBA00023002"/>
    </source>
</evidence>
<keyword evidence="3" id="KW-0153">Cholesterol metabolism</keyword>
<protein>
    <recommendedName>
        <fullName evidence="14">Steroid C26-monooxygenase</fullName>
    </recommendedName>
    <alternativeName>
        <fullName evidence="15">Cholest-4-en-3-one C26-monooxygenase</fullName>
    </alternativeName>
    <alternativeName>
        <fullName evidence="17">Cholesterol C26-monooxygenase</fullName>
    </alternativeName>
    <alternativeName>
        <fullName evidence="16">Steroid C27-monooxygenase</fullName>
    </alternativeName>
</protein>
<comment type="pathway">
    <text evidence="13">Steroid metabolism; cholesterol degradation.</text>
</comment>
<dbReference type="CDD" id="cd11078">
    <property type="entry name" value="CYP130-like"/>
    <property type="match status" value="1"/>
</dbReference>
<proteinExistence type="inferred from homology"/>
<evidence type="ECO:0000256" key="11">
    <source>
        <dbReference type="ARBA" id="ARBA00023166"/>
    </source>
</evidence>
<evidence type="ECO:0000256" key="3">
    <source>
        <dbReference type="ARBA" id="ARBA00022548"/>
    </source>
</evidence>
<dbReference type="Pfam" id="PF00067">
    <property type="entry name" value="p450"/>
    <property type="match status" value="1"/>
</dbReference>
<evidence type="ECO:0000256" key="15">
    <source>
        <dbReference type="ARBA" id="ARBA00079588"/>
    </source>
</evidence>
<accession>A0A6S6PH60</accession>
<evidence type="ECO:0000256" key="4">
    <source>
        <dbReference type="ARBA" id="ARBA00022617"/>
    </source>
</evidence>
<reference evidence="19 20" key="1">
    <citation type="submission" date="2020-07" db="EMBL/GenBank/DDBJ databases">
        <title>Complete genome sequence of Mycolicibacterium litorale like strain isolated from cardiac implantable electronic device infection.</title>
        <authorList>
            <person name="Fukano H."/>
            <person name="Miyama H."/>
            <person name="Hoshino Y."/>
        </authorList>
    </citation>
    <scope>NUCLEOTIDE SEQUENCE [LARGE SCALE GENOMIC DNA]</scope>
    <source>
        <strain evidence="19 20">NIIDNTM18</strain>
    </source>
</reference>
<evidence type="ECO:0000256" key="16">
    <source>
        <dbReference type="ARBA" id="ARBA00082981"/>
    </source>
</evidence>
<evidence type="ECO:0000256" key="2">
    <source>
        <dbReference type="ARBA" id="ARBA00010617"/>
    </source>
</evidence>
<evidence type="ECO:0000313" key="19">
    <source>
        <dbReference type="EMBL" id="BCI55318.1"/>
    </source>
</evidence>
<gene>
    <name evidence="19" type="ORF">NIIDNTM18_45960</name>
</gene>
<dbReference type="FunFam" id="1.10.630.10:FF:000018">
    <property type="entry name" value="Cytochrome P450 monooxygenase"/>
    <property type="match status" value="1"/>
</dbReference>
<comment type="cofactor">
    <cofactor evidence="1">
        <name>heme</name>
        <dbReference type="ChEBI" id="CHEBI:30413"/>
    </cofactor>
</comment>
<dbReference type="InterPro" id="IPR017972">
    <property type="entry name" value="Cyt_P450_CS"/>
</dbReference>
<evidence type="ECO:0000256" key="17">
    <source>
        <dbReference type="ARBA" id="ARBA00083909"/>
    </source>
</evidence>
<keyword evidence="5 18" id="KW-0479">Metal-binding</keyword>
<dbReference type="GO" id="GO:0008395">
    <property type="term" value="F:steroid hydroxylase activity"/>
    <property type="evidence" value="ECO:0007669"/>
    <property type="project" value="TreeGrafter"/>
</dbReference>
<dbReference type="RefSeq" id="WP_185293040.1">
    <property type="nucleotide sequence ID" value="NZ_AP023287.1"/>
</dbReference>
<evidence type="ECO:0000256" key="18">
    <source>
        <dbReference type="RuleBase" id="RU000461"/>
    </source>
</evidence>
<dbReference type="PRINTS" id="PR00359">
    <property type="entry name" value="BP450"/>
</dbReference>
<keyword evidence="8 18" id="KW-0408">Iron</keyword>
<dbReference type="GO" id="GO:0006707">
    <property type="term" value="P:cholesterol catabolic process"/>
    <property type="evidence" value="ECO:0007669"/>
    <property type="project" value="TreeGrafter"/>
</dbReference>
<dbReference type="InterPro" id="IPR002397">
    <property type="entry name" value="Cyt_P450_B"/>
</dbReference>
<evidence type="ECO:0000256" key="9">
    <source>
        <dbReference type="ARBA" id="ARBA00023033"/>
    </source>
</evidence>
<dbReference type="PANTHER" id="PTHR46696">
    <property type="entry name" value="P450, PUTATIVE (EUROFUNG)-RELATED"/>
    <property type="match status" value="1"/>
</dbReference>
<keyword evidence="9 18" id="KW-0503">Monooxygenase</keyword>
<sequence>MTLTSDVVLDPYDYDFHEDPYPYYKRLRDEAPLYRNEELGFWALSRHADVLQGFRNSTTLSNKFGVSLDPVSRGPHASKTMSFLAMDDPAHLRLRTLVSKGFTPRRIRELEPRVTELTLKHLDTMLEKASDGTVDYVAEFAGKLPMDVISELMGVPEADRGRIRALADGVMHREDGVNDVPAEAIEASLNLIVYYQEMVAERRKTLTDDLTSALLEAEIDGDRLTDEEVLGFMFLMVIAGNETTTKLLANAAFWGHKNPDQLTQVYEDTAKVPLWVEETLRYDTSSQILARTVVGELTLYDTPIPDGDVLLLLPGSAHRDERVFDDPDAYVIGRDIGSKLMSFGSGAHFCLGAHLARMEARVALTELFRRIRGYEVDEANAVRVHSSNVRGFAHLPIHVETR</sequence>
<dbReference type="GO" id="GO:0020037">
    <property type="term" value="F:heme binding"/>
    <property type="evidence" value="ECO:0007669"/>
    <property type="project" value="InterPro"/>
</dbReference>
<keyword evidence="6" id="KW-0442">Lipid degradation</keyword>
<keyword evidence="7 18" id="KW-0560">Oxidoreductase</keyword>
<evidence type="ECO:0000256" key="13">
    <source>
        <dbReference type="ARBA" id="ARBA00049645"/>
    </source>
</evidence>
<evidence type="ECO:0000256" key="6">
    <source>
        <dbReference type="ARBA" id="ARBA00022963"/>
    </source>
</evidence>
<dbReference type="SUPFAM" id="SSF48264">
    <property type="entry name" value="Cytochrome P450"/>
    <property type="match status" value="1"/>
</dbReference>
<evidence type="ECO:0000313" key="20">
    <source>
        <dbReference type="Proteomes" id="UP000515734"/>
    </source>
</evidence>
<dbReference type="Gene3D" id="1.10.630.10">
    <property type="entry name" value="Cytochrome P450"/>
    <property type="match status" value="1"/>
</dbReference>
<evidence type="ECO:0000256" key="5">
    <source>
        <dbReference type="ARBA" id="ARBA00022723"/>
    </source>
</evidence>
<dbReference type="PROSITE" id="PS00086">
    <property type="entry name" value="CYTOCHROME_P450"/>
    <property type="match status" value="1"/>
</dbReference>
<comment type="similarity">
    <text evidence="2 18">Belongs to the cytochrome P450 family.</text>
</comment>
<evidence type="ECO:0000256" key="14">
    <source>
        <dbReference type="ARBA" id="ARBA00070775"/>
    </source>
</evidence>
<dbReference type="Proteomes" id="UP000515734">
    <property type="component" value="Chromosome"/>
</dbReference>
<dbReference type="PANTHER" id="PTHR46696:SF4">
    <property type="entry name" value="BIOTIN BIOSYNTHESIS CYTOCHROME P450"/>
    <property type="match status" value="1"/>
</dbReference>
<keyword evidence="11" id="KW-1207">Sterol metabolism</keyword>
<dbReference type="InterPro" id="IPR036396">
    <property type="entry name" value="Cyt_P450_sf"/>
</dbReference>